<dbReference type="RefSeq" id="WP_240639546.1">
    <property type="nucleotide sequence ID" value="NZ_MJEV01000011.1"/>
</dbReference>
<protein>
    <submittedName>
        <fullName evidence="1">Uncharacterized protein YdbL (DUF1318 family)</fullName>
    </submittedName>
</protein>
<evidence type="ECO:0000313" key="1">
    <source>
        <dbReference type="EMBL" id="TCT01350.1"/>
    </source>
</evidence>
<proteinExistence type="predicted"/>
<dbReference type="AlphaFoldDB" id="A0A4R3LLY1"/>
<dbReference type="EMBL" id="SMAF01000001">
    <property type="protein sequence ID" value="TCT01350.1"/>
    <property type="molecule type" value="Genomic_DNA"/>
</dbReference>
<sequence length="192" mass="21523">MLRPLRWLLLSALLVLAACVTINVYFPAAEAERAAREFVDDVIGRSGNGQPPAEDENRGAHVSRFHFGFISTAHAQADINIRTPAIQAIRARMRERFETLKPHFESGAIGMTADGRIAVRDPASLPLRERATLNQLVAEDNRDRDAVYREIAVANGHPEWEAQIRETFAREWIERAGAGWYYQGAGGSWTRK</sequence>
<evidence type="ECO:0000313" key="2">
    <source>
        <dbReference type="Proteomes" id="UP000294599"/>
    </source>
</evidence>
<dbReference type="Pfam" id="PF07027">
    <property type="entry name" value="DUF1318"/>
    <property type="match status" value="1"/>
</dbReference>
<organism evidence="1 2">
    <name type="scientific">Pseudofulvimonas gallinarii</name>
    <dbReference type="NCBI Taxonomy" id="634155"/>
    <lineage>
        <taxon>Bacteria</taxon>
        <taxon>Pseudomonadati</taxon>
        <taxon>Pseudomonadota</taxon>
        <taxon>Gammaproteobacteria</taxon>
        <taxon>Lysobacterales</taxon>
        <taxon>Rhodanobacteraceae</taxon>
        <taxon>Pseudofulvimonas</taxon>
    </lineage>
</organism>
<dbReference type="PROSITE" id="PS51257">
    <property type="entry name" value="PROKAR_LIPOPROTEIN"/>
    <property type="match status" value="1"/>
</dbReference>
<name>A0A4R3LLY1_9GAMM</name>
<accession>A0A4R3LLY1</accession>
<dbReference type="Proteomes" id="UP000294599">
    <property type="component" value="Unassembled WGS sequence"/>
</dbReference>
<keyword evidence="2" id="KW-1185">Reference proteome</keyword>
<reference evidence="1 2" key="1">
    <citation type="submission" date="2019-03" db="EMBL/GenBank/DDBJ databases">
        <title>Genomic Encyclopedia of Type Strains, Phase IV (KMG-IV): sequencing the most valuable type-strain genomes for metagenomic binning, comparative biology and taxonomic classification.</title>
        <authorList>
            <person name="Goeker M."/>
        </authorList>
    </citation>
    <scope>NUCLEOTIDE SEQUENCE [LARGE SCALE GENOMIC DNA]</scope>
    <source>
        <strain evidence="1 2">DSM 21944</strain>
    </source>
</reference>
<comment type="caution">
    <text evidence="1">The sequence shown here is derived from an EMBL/GenBank/DDBJ whole genome shotgun (WGS) entry which is preliminary data.</text>
</comment>
<dbReference type="InterPro" id="IPR008309">
    <property type="entry name" value="YdbL"/>
</dbReference>
<gene>
    <name evidence="1" type="ORF">EDC25_101217</name>
</gene>